<sequence>MVLIKSMTVAEKAALAKQAAEAAVVQTGGDTEPTAGVNPPPKAARQGRHYRHPPRRWMGCSKTRQRMTRSCATLDHLVAAIVDEHQERFEEKRERMAESRRVWRRSRRFRRPWCRCRAGDDPHRRRARAVLLSPTAVEVEAAPLSGDVGGRAAESEHAGHGTLGRSGGTGLLPTSTAQEVAARKGNVKMPGYDVGPTQQEYGSSDLAGCGDMVGQTREPTGLRWLSLNHDQYDDELSLVGGKALWAEPDLEQGYWGSNQGLDWASRIVPGQGGWGRAGARARRGGPS</sequence>
<feature type="compositionally biased region" description="Gly residues" evidence="1">
    <location>
        <begin position="161"/>
        <end position="170"/>
    </location>
</feature>
<feature type="compositionally biased region" description="Basic residues" evidence="1">
    <location>
        <begin position="45"/>
        <end position="54"/>
    </location>
</feature>
<evidence type="ECO:0000313" key="3">
    <source>
        <dbReference type="Proteomes" id="UP001497516"/>
    </source>
</evidence>
<evidence type="ECO:0000256" key="1">
    <source>
        <dbReference type="SAM" id="MobiDB-lite"/>
    </source>
</evidence>
<keyword evidence="3" id="KW-1185">Reference proteome</keyword>
<proteinExistence type="predicted"/>
<dbReference type="Proteomes" id="UP001497516">
    <property type="component" value="Chromosome 6"/>
</dbReference>
<feature type="region of interest" description="Disordered" evidence="1">
    <location>
        <begin position="26"/>
        <end position="54"/>
    </location>
</feature>
<name>A0AAV2FF71_9ROSI</name>
<organism evidence="2 3">
    <name type="scientific">Linum trigynum</name>
    <dbReference type="NCBI Taxonomy" id="586398"/>
    <lineage>
        <taxon>Eukaryota</taxon>
        <taxon>Viridiplantae</taxon>
        <taxon>Streptophyta</taxon>
        <taxon>Embryophyta</taxon>
        <taxon>Tracheophyta</taxon>
        <taxon>Spermatophyta</taxon>
        <taxon>Magnoliopsida</taxon>
        <taxon>eudicotyledons</taxon>
        <taxon>Gunneridae</taxon>
        <taxon>Pentapetalae</taxon>
        <taxon>rosids</taxon>
        <taxon>fabids</taxon>
        <taxon>Malpighiales</taxon>
        <taxon>Linaceae</taxon>
        <taxon>Linum</taxon>
    </lineage>
</organism>
<protein>
    <submittedName>
        <fullName evidence="2">Uncharacterized protein</fullName>
    </submittedName>
</protein>
<feature type="region of interest" description="Disordered" evidence="1">
    <location>
        <begin position="148"/>
        <end position="172"/>
    </location>
</feature>
<gene>
    <name evidence="2" type="ORF">LTRI10_LOCUS37263</name>
</gene>
<accession>A0AAV2FF71</accession>
<reference evidence="2 3" key="1">
    <citation type="submission" date="2024-04" db="EMBL/GenBank/DDBJ databases">
        <authorList>
            <person name="Fracassetti M."/>
        </authorList>
    </citation>
    <scope>NUCLEOTIDE SEQUENCE [LARGE SCALE GENOMIC DNA]</scope>
</reference>
<dbReference type="EMBL" id="OZ034819">
    <property type="protein sequence ID" value="CAL1396926.1"/>
    <property type="molecule type" value="Genomic_DNA"/>
</dbReference>
<evidence type="ECO:0000313" key="2">
    <source>
        <dbReference type="EMBL" id="CAL1396926.1"/>
    </source>
</evidence>
<dbReference type="AlphaFoldDB" id="A0AAV2FF71"/>